<reference evidence="1" key="1">
    <citation type="journal article" date="2020" name="Cell">
        <title>Large-Scale Comparative Analyses of Tick Genomes Elucidate Their Genetic Diversity and Vector Capacities.</title>
        <authorList>
            <consortium name="Tick Genome and Microbiome Consortium (TIGMIC)"/>
            <person name="Jia N."/>
            <person name="Wang J."/>
            <person name="Shi W."/>
            <person name="Du L."/>
            <person name="Sun Y."/>
            <person name="Zhan W."/>
            <person name="Jiang J.F."/>
            <person name="Wang Q."/>
            <person name="Zhang B."/>
            <person name="Ji P."/>
            <person name="Bell-Sakyi L."/>
            <person name="Cui X.M."/>
            <person name="Yuan T.T."/>
            <person name="Jiang B.G."/>
            <person name="Yang W.F."/>
            <person name="Lam T.T."/>
            <person name="Chang Q.C."/>
            <person name="Ding S.J."/>
            <person name="Wang X.J."/>
            <person name="Zhu J.G."/>
            <person name="Ruan X.D."/>
            <person name="Zhao L."/>
            <person name="Wei J.T."/>
            <person name="Ye R.Z."/>
            <person name="Que T.C."/>
            <person name="Du C.H."/>
            <person name="Zhou Y.H."/>
            <person name="Cheng J.X."/>
            <person name="Dai P.F."/>
            <person name="Guo W.B."/>
            <person name="Han X.H."/>
            <person name="Huang E.J."/>
            <person name="Li L.F."/>
            <person name="Wei W."/>
            <person name="Gao Y.C."/>
            <person name="Liu J.Z."/>
            <person name="Shao H.Z."/>
            <person name="Wang X."/>
            <person name="Wang C.C."/>
            <person name="Yang T.C."/>
            <person name="Huo Q.B."/>
            <person name="Li W."/>
            <person name="Chen H.Y."/>
            <person name="Chen S.E."/>
            <person name="Zhou L.G."/>
            <person name="Ni X.B."/>
            <person name="Tian J.H."/>
            <person name="Sheng Y."/>
            <person name="Liu T."/>
            <person name="Pan Y.S."/>
            <person name="Xia L.Y."/>
            <person name="Li J."/>
            <person name="Zhao F."/>
            <person name="Cao W.C."/>
        </authorList>
    </citation>
    <scope>NUCLEOTIDE SEQUENCE</scope>
    <source>
        <strain evidence="1">Rsan-2018</strain>
    </source>
</reference>
<keyword evidence="2" id="KW-1185">Reference proteome</keyword>
<proteinExistence type="predicted"/>
<organism evidence="1 2">
    <name type="scientific">Rhipicephalus sanguineus</name>
    <name type="common">Brown dog tick</name>
    <name type="synonym">Ixodes sanguineus</name>
    <dbReference type="NCBI Taxonomy" id="34632"/>
    <lineage>
        <taxon>Eukaryota</taxon>
        <taxon>Metazoa</taxon>
        <taxon>Ecdysozoa</taxon>
        <taxon>Arthropoda</taxon>
        <taxon>Chelicerata</taxon>
        <taxon>Arachnida</taxon>
        <taxon>Acari</taxon>
        <taxon>Parasitiformes</taxon>
        <taxon>Ixodida</taxon>
        <taxon>Ixodoidea</taxon>
        <taxon>Ixodidae</taxon>
        <taxon>Rhipicephalinae</taxon>
        <taxon>Rhipicephalus</taxon>
        <taxon>Rhipicephalus</taxon>
    </lineage>
</organism>
<dbReference type="Proteomes" id="UP000821837">
    <property type="component" value="Unassembled WGS sequence"/>
</dbReference>
<name>A0A9D4T4U4_RHISA</name>
<evidence type="ECO:0000313" key="2">
    <source>
        <dbReference type="Proteomes" id="UP000821837"/>
    </source>
</evidence>
<accession>A0A9D4T4U4</accession>
<sequence>MMLQLADRLPPRIERSVERPVCDDRSCKHCHDSLRAKAIEELLVAKLKERRARLREDGSGGDDAVLEELQDESQRWMLKAFANCRSGVKTPRKAFRNILEHQGLGGFPFHRDPSRTAEMRRVARASGVSPLARVSLDQDIREGRHVHSHEKWYSAAVAKAASGVPLPTLFNVEKKLVELAASSTAYPGFSRRSRAAYEDKLQTHNLQVPRAIWLTNEEQSAAVRPYCGGPRALSGINTCEPVIQAVERNRLKAIDELRVRCLVGRVDPPRLILWATEDTLEFPMGLFSRAYEGDAFWLYHLPRAGVKVSLRYWQAIIETAKVSDRAFRRLLHAKECSMTHVRMPERQTP</sequence>
<gene>
    <name evidence="1" type="ORF">HPB52_022493</name>
</gene>
<protein>
    <submittedName>
        <fullName evidence="1">Uncharacterized protein</fullName>
    </submittedName>
</protein>
<reference evidence="1" key="2">
    <citation type="submission" date="2021-09" db="EMBL/GenBank/DDBJ databases">
        <authorList>
            <person name="Jia N."/>
            <person name="Wang J."/>
            <person name="Shi W."/>
            <person name="Du L."/>
            <person name="Sun Y."/>
            <person name="Zhan W."/>
            <person name="Jiang J."/>
            <person name="Wang Q."/>
            <person name="Zhang B."/>
            <person name="Ji P."/>
            <person name="Sakyi L.B."/>
            <person name="Cui X."/>
            <person name="Yuan T."/>
            <person name="Jiang B."/>
            <person name="Yang W."/>
            <person name="Lam T.T.-Y."/>
            <person name="Chang Q."/>
            <person name="Ding S."/>
            <person name="Wang X."/>
            <person name="Zhu J."/>
            <person name="Ruan X."/>
            <person name="Zhao L."/>
            <person name="Wei J."/>
            <person name="Que T."/>
            <person name="Du C."/>
            <person name="Cheng J."/>
            <person name="Dai P."/>
            <person name="Han X."/>
            <person name="Huang E."/>
            <person name="Gao Y."/>
            <person name="Liu J."/>
            <person name="Shao H."/>
            <person name="Ye R."/>
            <person name="Li L."/>
            <person name="Wei W."/>
            <person name="Wang X."/>
            <person name="Wang C."/>
            <person name="Huo Q."/>
            <person name="Li W."/>
            <person name="Guo W."/>
            <person name="Chen H."/>
            <person name="Chen S."/>
            <person name="Zhou L."/>
            <person name="Zhou L."/>
            <person name="Ni X."/>
            <person name="Tian J."/>
            <person name="Zhou Y."/>
            <person name="Sheng Y."/>
            <person name="Liu T."/>
            <person name="Pan Y."/>
            <person name="Xia L."/>
            <person name="Li J."/>
            <person name="Zhao F."/>
            <person name="Cao W."/>
        </authorList>
    </citation>
    <scope>NUCLEOTIDE SEQUENCE</scope>
    <source>
        <strain evidence="1">Rsan-2018</strain>
        <tissue evidence="1">Larvae</tissue>
    </source>
</reference>
<evidence type="ECO:0000313" key="1">
    <source>
        <dbReference type="EMBL" id="KAH7969898.1"/>
    </source>
</evidence>
<dbReference type="EMBL" id="JABSTV010001248">
    <property type="protein sequence ID" value="KAH7969898.1"/>
    <property type="molecule type" value="Genomic_DNA"/>
</dbReference>
<comment type="caution">
    <text evidence="1">The sequence shown here is derived from an EMBL/GenBank/DDBJ whole genome shotgun (WGS) entry which is preliminary data.</text>
</comment>
<dbReference type="AlphaFoldDB" id="A0A9D4T4U4"/>